<feature type="region of interest" description="Disordered" evidence="1">
    <location>
        <begin position="80"/>
        <end position="105"/>
    </location>
</feature>
<gene>
    <name evidence="2" type="ORF">MUK42_13417</name>
</gene>
<dbReference type="EMBL" id="CP097511">
    <property type="protein sequence ID" value="URE47327.1"/>
    <property type="molecule type" value="Genomic_DNA"/>
</dbReference>
<name>A0A9E7IDZ4_9LILI</name>
<feature type="compositionally biased region" description="Low complexity" evidence="1">
    <location>
        <begin position="92"/>
        <end position="105"/>
    </location>
</feature>
<organism evidence="2 3">
    <name type="scientific">Musa troglodytarum</name>
    <name type="common">fe'i banana</name>
    <dbReference type="NCBI Taxonomy" id="320322"/>
    <lineage>
        <taxon>Eukaryota</taxon>
        <taxon>Viridiplantae</taxon>
        <taxon>Streptophyta</taxon>
        <taxon>Embryophyta</taxon>
        <taxon>Tracheophyta</taxon>
        <taxon>Spermatophyta</taxon>
        <taxon>Magnoliopsida</taxon>
        <taxon>Liliopsida</taxon>
        <taxon>Zingiberales</taxon>
        <taxon>Musaceae</taxon>
        <taxon>Musa</taxon>
    </lineage>
</organism>
<dbReference type="AlphaFoldDB" id="A0A9E7IDZ4"/>
<dbReference type="Proteomes" id="UP001055439">
    <property type="component" value="Chromosome 9"/>
</dbReference>
<feature type="region of interest" description="Disordered" evidence="1">
    <location>
        <begin position="1"/>
        <end position="29"/>
    </location>
</feature>
<reference evidence="2" key="1">
    <citation type="submission" date="2022-05" db="EMBL/GenBank/DDBJ databases">
        <title>The Musa troglodytarum L. genome provides insights into the mechanism of non-climacteric behaviour and enrichment of carotenoids.</title>
        <authorList>
            <person name="Wang J."/>
        </authorList>
    </citation>
    <scope>NUCLEOTIDE SEQUENCE</scope>
    <source>
        <tissue evidence="2">Leaf</tissue>
    </source>
</reference>
<proteinExistence type="predicted"/>
<evidence type="ECO:0000256" key="1">
    <source>
        <dbReference type="SAM" id="MobiDB-lite"/>
    </source>
</evidence>
<evidence type="ECO:0000313" key="2">
    <source>
        <dbReference type="EMBL" id="URE47327.1"/>
    </source>
</evidence>
<protein>
    <submittedName>
        <fullName evidence="2">Uncharacterized protein</fullName>
    </submittedName>
</protein>
<evidence type="ECO:0000313" key="3">
    <source>
        <dbReference type="Proteomes" id="UP001055439"/>
    </source>
</evidence>
<sequence length="158" mass="17229">MGSWDLELGNSPSSPSLVPPSTDPTPQQLEPCQHLHWWGSTLRTSQKPLALFISFRLGQDQRYLAILPLLRRLQKPLDSTPSHGGIVSAPRSSESSTTGGSSYSASADLASLTQPPYRVKLVSGFQASKSRTSNEVTPLSQQLLLLLTLVRDIFPFSL</sequence>
<accession>A0A9E7IDZ4</accession>
<keyword evidence="3" id="KW-1185">Reference proteome</keyword>